<dbReference type="PANTHER" id="PTHR34677">
    <property type="match status" value="1"/>
</dbReference>
<protein>
    <recommendedName>
        <fullName evidence="5">Ig-like domain repeat protein</fullName>
    </recommendedName>
</protein>
<evidence type="ECO:0000256" key="1">
    <source>
        <dbReference type="SAM" id="MobiDB-lite"/>
    </source>
</evidence>
<feature type="signal peptide" evidence="2">
    <location>
        <begin position="1"/>
        <end position="31"/>
    </location>
</feature>
<sequence length="604" mass="62333">MSAPVRHVLRAVLTAGAVLLGLLAAPPAAHAGQVGVTIGVQGAGAVRIVEGTVEDGGATTCSFLDNTDHRVLNWCPRVRDSEAFEAWVWLEAAPVAHPVGEWVFDHWEGCDETRGRNGRIQCGVHSDAFSSRETRPVAVFRDIRPPTLSAPAVIASATTPGAVTVTFEVAGGNARCRFDAAAYTPCSSPVTARLAVGDHRFSAYAEDASGNTTDERWDVFSVVDTTITSGPPALTSSPDAEFGFAALAGSSFLCSTGGGPWSACGQGATGTHRLTGLADGSHTFSVQATKGRWTDPQPASWSWVVDTVAPEARIASADTSGTAARFALDVPSDATLVECRLTGPGGVADWSPCRSPVRFDDLPAGRYVLEVRAHDAAGNVQATPARREWTVAGSPGGTTGGTTAPETTLTGGPAAGSWSLDRAPVFTVGASGGATCACTLDGVARPCAAGALRLDGLTAGTHVLAVAATDGSGHRDATPATRTWTVPRSAVELGRARGWALRTSASAYAGSVLQARRRHATLTVPVVGARRLALVAAGGRRHGTVKVYAGSRLLATVRLANRRSTTQRVVELPELAAAYTGDVRVVVATRGRLVRIEGLGVATS</sequence>
<feature type="chain" id="PRO_5026333955" description="Ig-like domain repeat protein" evidence="2">
    <location>
        <begin position="32"/>
        <end position="604"/>
    </location>
</feature>
<keyword evidence="2" id="KW-0732">Signal</keyword>
<gene>
    <name evidence="3" type="ORF">G5V58_01860</name>
</gene>
<dbReference type="KEGG" id="nano:G5V58_01860"/>
<accession>A0A6G6W8Y7</accession>
<feature type="region of interest" description="Disordered" evidence="1">
    <location>
        <begin position="390"/>
        <end position="416"/>
    </location>
</feature>
<evidence type="ECO:0000256" key="2">
    <source>
        <dbReference type="SAM" id="SignalP"/>
    </source>
</evidence>
<dbReference type="EMBL" id="CP049257">
    <property type="protein sequence ID" value="QIG41682.1"/>
    <property type="molecule type" value="Genomic_DNA"/>
</dbReference>
<feature type="compositionally biased region" description="Low complexity" evidence="1">
    <location>
        <begin position="401"/>
        <end position="416"/>
    </location>
</feature>
<proteinExistence type="predicted"/>
<evidence type="ECO:0008006" key="5">
    <source>
        <dbReference type="Google" id="ProtNLM"/>
    </source>
</evidence>
<dbReference type="PANTHER" id="PTHR34677:SF3">
    <property type="entry name" value="BACTERIAL IG-LIKE DOMAIN-CONTAINING PROTEIN"/>
    <property type="match status" value="1"/>
</dbReference>
<keyword evidence="4" id="KW-1185">Reference proteome</keyword>
<organism evidence="3 4">
    <name type="scientific">Nocardioides anomalus</name>
    <dbReference type="NCBI Taxonomy" id="2712223"/>
    <lineage>
        <taxon>Bacteria</taxon>
        <taxon>Bacillati</taxon>
        <taxon>Actinomycetota</taxon>
        <taxon>Actinomycetes</taxon>
        <taxon>Propionibacteriales</taxon>
        <taxon>Nocardioidaceae</taxon>
        <taxon>Nocardioides</taxon>
    </lineage>
</organism>
<name>A0A6G6W8Y7_9ACTN</name>
<evidence type="ECO:0000313" key="3">
    <source>
        <dbReference type="EMBL" id="QIG41682.1"/>
    </source>
</evidence>
<dbReference type="AlphaFoldDB" id="A0A6G6W8Y7"/>
<dbReference type="RefSeq" id="WP_165228249.1">
    <property type="nucleotide sequence ID" value="NZ_CP049257.1"/>
</dbReference>
<reference evidence="3 4" key="1">
    <citation type="submission" date="2020-02" db="EMBL/GenBank/DDBJ databases">
        <title>Full genome sequence of Nocardioides sp. R-3366.</title>
        <authorList>
            <person name="Im W.-T."/>
        </authorList>
    </citation>
    <scope>NUCLEOTIDE SEQUENCE [LARGE SCALE GENOMIC DNA]</scope>
    <source>
        <strain evidence="3 4">R-3366</strain>
    </source>
</reference>
<dbReference type="Proteomes" id="UP000502996">
    <property type="component" value="Chromosome"/>
</dbReference>
<evidence type="ECO:0000313" key="4">
    <source>
        <dbReference type="Proteomes" id="UP000502996"/>
    </source>
</evidence>